<dbReference type="SUPFAM" id="SSF51735">
    <property type="entry name" value="NAD(P)-binding Rossmann-fold domains"/>
    <property type="match status" value="1"/>
</dbReference>
<dbReference type="PANTHER" id="PTHR43975:SF2">
    <property type="entry name" value="EG:BACR7A4.14 PROTEIN-RELATED"/>
    <property type="match status" value="1"/>
</dbReference>
<dbReference type="InterPro" id="IPR020904">
    <property type="entry name" value="Sc_DH/Rdtase_CS"/>
</dbReference>
<dbReference type="GO" id="GO:0016491">
    <property type="term" value="F:oxidoreductase activity"/>
    <property type="evidence" value="ECO:0007669"/>
    <property type="project" value="UniProtKB-KW"/>
</dbReference>
<dbReference type="PANTHER" id="PTHR43975">
    <property type="entry name" value="ZGC:101858"/>
    <property type="match status" value="1"/>
</dbReference>
<dbReference type="InterPro" id="IPR002347">
    <property type="entry name" value="SDR_fam"/>
</dbReference>
<dbReference type="PROSITE" id="PS00061">
    <property type="entry name" value="ADH_SHORT"/>
    <property type="match status" value="1"/>
</dbReference>
<dbReference type="Gene3D" id="3.40.50.720">
    <property type="entry name" value="NAD(P)-binding Rossmann-like Domain"/>
    <property type="match status" value="1"/>
</dbReference>
<dbReference type="Proteomes" id="UP001201812">
    <property type="component" value="Unassembled WGS sequence"/>
</dbReference>
<accession>A0AAD4NBM9</accession>
<dbReference type="EMBL" id="JAKKPZ010000004">
    <property type="protein sequence ID" value="KAI1722191.1"/>
    <property type="molecule type" value="Genomic_DNA"/>
</dbReference>
<comment type="caution">
    <text evidence="2">The sequence shown here is derived from an EMBL/GenBank/DDBJ whole genome shotgun (WGS) entry which is preliminary data.</text>
</comment>
<organism evidence="2 3">
    <name type="scientific">Ditylenchus destructor</name>
    <dbReference type="NCBI Taxonomy" id="166010"/>
    <lineage>
        <taxon>Eukaryota</taxon>
        <taxon>Metazoa</taxon>
        <taxon>Ecdysozoa</taxon>
        <taxon>Nematoda</taxon>
        <taxon>Chromadorea</taxon>
        <taxon>Rhabditida</taxon>
        <taxon>Tylenchina</taxon>
        <taxon>Tylenchomorpha</taxon>
        <taxon>Sphaerularioidea</taxon>
        <taxon>Anguinidae</taxon>
        <taxon>Anguininae</taxon>
        <taxon>Ditylenchus</taxon>
    </lineage>
</organism>
<dbReference type="InterPro" id="IPR036291">
    <property type="entry name" value="NAD(P)-bd_dom_sf"/>
</dbReference>
<dbReference type="FunFam" id="3.40.50.720:FF:000084">
    <property type="entry name" value="Short-chain dehydrogenase reductase"/>
    <property type="match status" value="1"/>
</dbReference>
<keyword evidence="1" id="KW-0560">Oxidoreductase</keyword>
<dbReference type="NCBIfam" id="NF005559">
    <property type="entry name" value="PRK07231.1"/>
    <property type="match status" value="1"/>
</dbReference>
<evidence type="ECO:0000313" key="2">
    <source>
        <dbReference type="EMBL" id="KAI1722191.1"/>
    </source>
</evidence>
<keyword evidence="3" id="KW-1185">Reference proteome</keyword>
<dbReference type="PRINTS" id="PR00080">
    <property type="entry name" value="SDRFAMILY"/>
</dbReference>
<evidence type="ECO:0000256" key="1">
    <source>
        <dbReference type="ARBA" id="ARBA00023002"/>
    </source>
</evidence>
<dbReference type="PRINTS" id="PR00081">
    <property type="entry name" value="GDHRDH"/>
</dbReference>
<dbReference type="AlphaFoldDB" id="A0AAD4NBM9"/>
<dbReference type="Pfam" id="PF13561">
    <property type="entry name" value="adh_short_C2"/>
    <property type="match status" value="1"/>
</dbReference>
<gene>
    <name evidence="2" type="ORF">DdX_04499</name>
</gene>
<sequence length="262" mass="27876">MSENEKTKPVAVITGASSGIGKATALLFAKHGYRLSISGRDEEALATCIRECIKDSELTQNGITATIGDLRDDSVARDLIKHTVDKFGRIDVLVNNAGILVNGTVEDSPVTDFDKIVDVNVRSVVQLTKHAIPHLVATKGSIVNVSSVAGTCAFPGVTYYCMSKAALDQFTKCLALELAPKSVRVNAVNPGVIVSNIHKRAGMSEEDYAEFIKKCETTHALGRVGSAEEVANGILFLASSQSSFTTGHLLSIDGGRNIMTPR</sequence>
<protein>
    <submittedName>
        <fullName evidence="2">Enoyl-(Acyl carrier protein) reductase domain-containing protein</fullName>
    </submittedName>
</protein>
<reference evidence="2" key="1">
    <citation type="submission" date="2022-01" db="EMBL/GenBank/DDBJ databases">
        <title>Genome Sequence Resource for Two Populations of Ditylenchus destructor, the Migratory Endoparasitic Phytonematode.</title>
        <authorList>
            <person name="Zhang H."/>
            <person name="Lin R."/>
            <person name="Xie B."/>
        </authorList>
    </citation>
    <scope>NUCLEOTIDE SEQUENCE</scope>
    <source>
        <strain evidence="2">BazhouSP</strain>
    </source>
</reference>
<proteinExistence type="predicted"/>
<evidence type="ECO:0000313" key="3">
    <source>
        <dbReference type="Proteomes" id="UP001201812"/>
    </source>
</evidence>
<name>A0AAD4NBM9_9BILA</name>